<keyword evidence="7" id="KW-0576">Peroxisome</keyword>
<reference evidence="13" key="1">
    <citation type="submission" date="2021-11" db="EMBL/GenBank/DDBJ databases">
        <authorList>
            <person name="Schell T."/>
        </authorList>
    </citation>
    <scope>NUCLEOTIDE SEQUENCE</scope>
    <source>
        <strain evidence="13">M5</strain>
    </source>
</reference>
<dbReference type="GO" id="GO:0008218">
    <property type="term" value="P:bioluminescence"/>
    <property type="evidence" value="ECO:0007669"/>
    <property type="project" value="UniProtKB-KW"/>
</dbReference>
<dbReference type="PROSITE" id="PS00455">
    <property type="entry name" value="AMP_BINDING"/>
    <property type="match status" value="1"/>
</dbReference>
<evidence type="ECO:0000313" key="13">
    <source>
        <dbReference type="EMBL" id="CAH0109076.1"/>
    </source>
</evidence>
<keyword evidence="5" id="KW-0547">Nucleotide-binding</keyword>
<dbReference type="GO" id="GO:0005777">
    <property type="term" value="C:peroxisome"/>
    <property type="evidence" value="ECO:0007669"/>
    <property type="project" value="UniProtKB-SubCell"/>
</dbReference>
<evidence type="ECO:0000313" key="14">
    <source>
        <dbReference type="Proteomes" id="UP000789390"/>
    </source>
</evidence>
<evidence type="ECO:0000256" key="1">
    <source>
        <dbReference type="ARBA" id="ARBA00004275"/>
    </source>
</evidence>
<evidence type="ECO:0000256" key="2">
    <source>
        <dbReference type="ARBA" id="ARBA00006432"/>
    </source>
</evidence>
<dbReference type="EC" id="1.13.12.7" evidence="3"/>
<keyword evidence="14" id="KW-1185">Reference proteome</keyword>
<protein>
    <recommendedName>
        <fullName evidence="4">Luciferin 4-monooxygenase</fullName>
        <ecNumber evidence="3">1.13.12.7</ecNumber>
    </recommendedName>
</protein>
<evidence type="ECO:0000259" key="12">
    <source>
        <dbReference type="Pfam" id="PF13193"/>
    </source>
</evidence>
<dbReference type="InterPro" id="IPR000873">
    <property type="entry name" value="AMP-dep_synth/lig_dom"/>
</dbReference>
<evidence type="ECO:0000256" key="4">
    <source>
        <dbReference type="ARBA" id="ARBA00019043"/>
    </source>
</evidence>
<dbReference type="InterPro" id="IPR025110">
    <property type="entry name" value="AMP-bd_C"/>
</dbReference>
<dbReference type="FunFam" id="3.30.300.30:FF:000007">
    <property type="entry name" value="4-coumarate--CoA ligase 2"/>
    <property type="match status" value="1"/>
</dbReference>
<accession>A0A8J2RV39</accession>
<organism evidence="13 14">
    <name type="scientific">Daphnia galeata</name>
    <dbReference type="NCBI Taxonomy" id="27404"/>
    <lineage>
        <taxon>Eukaryota</taxon>
        <taxon>Metazoa</taxon>
        <taxon>Ecdysozoa</taxon>
        <taxon>Arthropoda</taxon>
        <taxon>Crustacea</taxon>
        <taxon>Branchiopoda</taxon>
        <taxon>Diplostraca</taxon>
        <taxon>Cladocera</taxon>
        <taxon>Anomopoda</taxon>
        <taxon>Daphniidae</taxon>
        <taxon>Daphnia</taxon>
    </lineage>
</organism>
<comment type="caution">
    <text evidence="13">The sequence shown here is derived from an EMBL/GenBank/DDBJ whole genome shotgun (WGS) entry which is preliminary data.</text>
</comment>
<dbReference type="GO" id="GO:0005524">
    <property type="term" value="F:ATP binding"/>
    <property type="evidence" value="ECO:0007669"/>
    <property type="project" value="UniProtKB-KW"/>
</dbReference>
<dbReference type="OrthoDB" id="10253869at2759"/>
<proteinExistence type="inferred from homology"/>
<dbReference type="GO" id="GO:0016405">
    <property type="term" value="F:CoA-ligase activity"/>
    <property type="evidence" value="ECO:0007669"/>
    <property type="project" value="TreeGrafter"/>
</dbReference>
<dbReference type="Gene3D" id="2.30.38.10">
    <property type="entry name" value="Luciferase, Domain 3"/>
    <property type="match status" value="1"/>
</dbReference>
<dbReference type="AlphaFoldDB" id="A0A8J2RV39"/>
<dbReference type="FunFam" id="3.40.50.12780:FF:000003">
    <property type="entry name" value="Long-chain-fatty-acid--CoA ligase FadD"/>
    <property type="match status" value="1"/>
</dbReference>
<dbReference type="InterPro" id="IPR045851">
    <property type="entry name" value="AMP-bd_C_sf"/>
</dbReference>
<dbReference type="Gene3D" id="3.30.300.30">
    <property type="match status" value="1"/>
</dbReference>
<dbReference type="Gene3D" id="3.40.50.980">
    <property type="match status" value="2"/>
</dbReference>
<dbReference type="InterPro" id="IPR020845">
    <property type="entry name" value="AMP-binding_CS"/>
</dbReference>
<dbReference type="Pfam" id="PF00501">
    <property type="entry name" value="AMP-binding"/>
    <property type="match status" value="1"/>
</dbReference>
<gene>
    <name evidence="13" type="ORF">DGAL_LOCUS12538</name>
</gene>
<evidence type="ECO:0000256" key="3">
    <source>
        <dbReference type="ARBA" id="ARBA00012532"/>
    </source>
</evidence>
<keyword evidence="9" id="KW-0599">Photoprotein</keyword>
<feature type="domain" description="AMP-binding enzyme C-terminal" evidence="12">
    <location>
        <begin position="500"/>
        <end position="576"/>
    </location>
</feature>
<dbReference type="CDD" id="cd05911">
    <property type="entry name" value="Firefly_Luc_like"/>
    <property type="match status" value="1"/>
</dbReference>
<comment type="subcellular location">
    <subcellularLocation>
        <location evidence="1">Peroxisome</location>
    </subcellularLocation>
</comment>
<evidence type="ECO:0000256" key="6">
    <source>
        <dbReference type="ARBA" id="ARBA00022840"/>
    </source>
</evidence>
<dbReference type="PANTHER" id="PTHR24096">
    <property type="entry name" value="LONG-CHAIN-FATTY-ACID--COA LIGASE"/>
    <property type="match status" value="1"/>
</dbReference>
<dbReference type="Proteomes" id="UP000789390">
    <property type="component" value="Unassembled WGS sequence"/>
</dbReference>
<dbReference type="PANTHER" id="PTHR24096:SF422">
    <property type="entry name" value="BCDNA.GH02901"/>
    <property type="match status" value="1"/>
</dbReference>
<keyword evidence="6" id="KW-0067">ATP-binding</keyword>
<keyword evidence="8" id="KW-0455">Luminescence</keyword>
<comment type="catalytic activity">
    <reaction evidence="10">
        <text>firefly D-luciferin + ATP + O2 = firefly oxyluciferin + hnu + AMP + CO2 + diphosphate</text>
        <dbReference type="Rhea" id="RHEA:10732"/>
        <dbReference type="ChEBI" id="CHEBI:15379"/>
        <dbReference type="ChEBI" id="CHEBI:16526"/>
        <dbReference type="ChEBI" id="CHEBI:16792"/>
        <dbReference type="ChEBI" id="CHEBI:30212"/>
        <dbReference type="ChEBI" id="CHEBI:30616"/>
        <dbReference type="ChEBI" id="CHEBI:33019"/>
        <dbReference type="ChEBI" id="CHEBI:58038"/>
        <dbReference type="ChEBI" id="CHEBI:456215"/>
        <dbReference type="EC" id="1.13.12.7"/>
    </reaction>
</comment>
<evidence type="ECO:0000256" key="10">
    <source>
        <dbReference type="ARBA" id="ARBA00048497"/>
    </source>
</evidence>
<evidence type="ECO:0000259" key="11">
    <source>
        <dbReference type="Pfam" id="PF00501"/>
    </source>
</evidence>
<dbReference type="Pfam" id="PF13193">
    <property type="entry name" value="AMP-binding_C"/>
    <property type="match status" value="1"/>
</dbReference>
<feature type="domain" description="AMP-dependent synthetase/ligase" evidence="11">
    <location>
        <begin position="70"/>
        <end position="449"/>
    </location>
</feature>
<comment type="similarity">
    <text evidence="2">Belongs to the ATP-dependent AMP-binding enzyme family.</text>
</comment>
<evidence type="ECO:0000256" key="9">
    <source>
        <dbReference type="ARBA" id="ARBA00023262"/>
    </source>
</evidence>
<sequence length="592" mass="65081">MNPIVHRLTIGTIINKHLPKLNQVHHQFKSFVTTGGINATSSSSTLDNKHIVYSRHADCHLHNQTAVQRFFERASLWPNLTALECGLTGRKYSYDKVRELIRRLGSALVRMGFKKGQVLGMVLPNLPEFPIVLLGAAGIGMPVTTVNPVYTVEEIARQLRNSNTTAVVTIPQLTGTLRQVAQLCPEIRRLIVVGNPEKGFASLGEMLQDPGDLFDDNIEINPSEDTFVLPYSSGTTGLPKGVMLTNSNVSANIQQTEHPGTMKVSSCPATPRDASDSQEVFVCVLPFFHIYGLVSLMLTGLDHGAKLVTLPRFESESFLKSVHQHRPTMLQLVPPLVSYLSARPDLKLDSFHRLHTIIIGAAPLGPLVANKLIGRLGKPDLLMQEGYGMTETSSVTHLSPIVNNQIGSFGEPLSRTQVKVVDVDTGESLGPGQHGEMCVRGPQVMKGYYKNEKATKETIDSDGWLHTGDMVYYNEQNQFFIVDRLKELIKVKGFQVSPSELEDVLRRIPGVSDVAVIGVPDEIAGELPRAYVVKKKGITVTKEEIVEFVDVKVAPHKKLMGGVVFLDAIPKTNTGKLLRRELKNITNSLSQG</sequence>
<dbReference type="SUPFAM" id="SSF56801">
    <property type="entry name" value="Acetyl-CoA synthetase-like"/>
    <property type="match status" value="1"/>
</dbReference>
<name>A0A8J2RV39_9CRUS</name>
<evidence type="ECO:0000256" key="5">
    <source>
        <dbReference type="ARBA" id="ARBA00022741"/>
    </source>
</evidence>
<evidence type="ECO:0000256" key="8">
    <source>
        <dbReference type="ARBA" id="ARBA00023223"/>
    </source>
</evidence>
<dbReference type="EMBL" id="CAKKLH010000290">
    <property type="protein sequence ID" value="CAH0109076.1"/>
    <property type="molecule type" value="Genomic_DNA"/>
</dbReference>
<evidence type="ECO:0000256" key="7">
    <source>
        <dbReference type="ARBA" id="ARBA00023140"/>
    </source>
</evidence>